<proteinExistence type="predicted"/>
<protein>
    <recommendedName>
        <fullName evidence="3">histidine kinase</fullName>
        <ecNumber evidence="3">2.7.13.3</ecNumber>
    </recommendedName>
</protein>
<evidence type="ECO:0000256" key="6">
    <source>
        <dbReference type="ARBA" id="ARBA00022692"/>
    </source>
</evidence>
<evidence type="ECO:0000256" key="8">
    <source>
        <dbReference type="ARBA" id="ARBA00022989"/>
    </source>
</evidence>
<evidence type="ECO:0000256" key="2">
    <source>
        <dbReference type="ARBA" id="ARBA00004236"/>
    </source>
</evidence>
<keyword evidence="15" id="KW-1185">Reference proteome</keyword>
<accession>A0A3G8JJW4</accession>
<dbReference type="Gene3D" id="6.10.340.10">
    <property type="match status" value="1"/>
</dbReference>
<evidence type="ECO:0000313" key="14">
    <source>
        <dbReference type="EMBL" id="AZG45293.1"/>
    </source>
</evidence>
<dbReference type="InterPro" id="IPR003660">
    <property type="entry name" value="HAMP_dom"/>
</dbReference>
<keyword evidence="5 14" id="KW-0808">Transferase</keyword>
<dbReference type="OrthoDB" id="9786919at2"/>
<dbReference type="SMART" id="SM00304">
    <property type="entry name" value="HAMP"/>
    <property type="match status" value="1"/>
</dbReference>
<feature type="domain" description="HAMP" evidence="13">
    <location>
        <begin position="194"/>
        <end position="247"/>
    </location>
</feature>
<dbReference type="Pfam" id="PF00672">
    <property type="entry name" value="HAMP"/>
    <property type="match status" value="1"/>
</dbReference>
<evidence type="ECO:0000256" key="1">
    <source>
        <dbReference type="ARBA" id="ARBA00000085"/>
    </source>
</evidence>
<evidence type="ECO:0000256" key="5">
    <source>
        <dbReference type="ARBA" id="ARBA00022679"/>
    </source>
</evidence>
<gene>
    <name evidence="14" type="primary">czcS</name>
    <name evidence="14" type="ORF">D7316_01888</name>
</gene>
<keyword evidence="8 11" id="KW-1133">Transmembrane helix</keyword>
<dbReference type="InterPro" id="IPR050428">
    <property type="entry name" value="TCS_sensor_his_kinase"/>
</dbReference>
<dbReference type="InterPro" id="IPR036890">
    <property type="entry name" value="HATPase_C_sf"/>
</dbReference>
<dbReference type="InterPro" id="IPR003661">
    <property type="entry name" value="HisK_dim/P_dom"/>
</dbReference>
<feature type="domain" description="Histidine kinase" evidence="12">
    <location>
        <begin position="255"/>
        <end position="467"/>
    </location>
</feature>
<dbReference type="PROSITE" id="PS50109">
    <property type="entry name" value="HIS_KIN"/>
    <property type="match status" value="1"/>
</dbReference>
<dbReference type="SUPFAM" id="SSF158472">
    <property type="entry name" value="HAMP domain-like"/>
    <property type="match status" value="1"/>
</dbReference>
<sequence>MSGLTALSGARVLFRRRQGVRVRSTIVGTCLIAIALVIGATAMLFMLYRADNRSMYESTSYRAYEIASMIRDGGVESIPPEELMVGTGVDIIQVIDGDGRIVASSPGAPGVPVTGERPATWTSASIEGPMVPGTDDDYCGTIAGTKFGDARFTVVAAISAGPYRQSLFNTALLLAIELPILVILSGFAIYYFVGRALRPVGKITEQVNMITSSDLSLRVPVPSTDDEVTRLASTMNAMLTRLEQGHEAQLRFVGDASHEMRSPLTTVVGILDLADDTDSAIDLPTVRTILLPEARRMQNMVDDLLLLARADERGVPLRVEDVDLDDIVAAEAHRLRSLGLARVESTITPIRIAGDRDKLARAVRNLAENAVRYAQSTIRLDMRLDTEGMATILVTDDGPGIPEDQRALVFRRFTRLDVDRRNREGSGLGLSIVAEIVRAHGGSVATADPPAGFAHGITFVISLPTTVTTPGAPADGARSIPVAVPPAP</sequence>
<keyword evidence="10 11" id="KW-0472">Membrane</keyword>
<dbReference type="InterPro" id="IPR005467">
    <property type="entry name" value="His_kinase_dom"/>
</dbReference>
<dbReference type="PANTHER" id="PTHR45436">
    <property type="entry name" value="SENSOR HISTIDINE KINASE YKOH"/>
    <property type="match status" value="1"/>
</dbReference>
<keyword evidence="4" id="KW-0597">Phosphoprotein</keyword>
<dbReference type="RefSeq" id="WP_124708022.1">
    <property type="nucleotide sequence ID" value="NZ_CP033972.1"/>
</dbReference>
<evidence type="ECO:0000256" key="7">
    <source>
        <dbReference type="ARBA" id="ARBA00022777"/>
    </source>
</evidence>
<dbReference type="SMART" id="SM00388">
    <property type="entry name" value="HisKA"/>
    <property type="match status" value="1"/>
</dbReference>
<dbReference type="PANTHER" id="PTHR45436:SF5">
    <property type="entry name" value="SENSOR HISTIDINE KINASE TRCS"/>
    <property type="match status" value="1"/>
</dbReference>
<dbReference type="SUPFAM" id="SSF55874">
    <property type="entry name" value="ATPase domain of HSP90 chaperone/DNA topoisomerase II/histidine kinase"/>
    <property type="match status" value="1"/>
</dbReference>
<dbReference type="PROSITE" id="PS50885">
    <property type="entry name" value="HAMP"/>
    <property type="match status" value="1"/>
</dbReference>
<dbReference type="AlphaFoldDB" id="A0A3G8JJW4"/>
<dbReference type="KEGG" id="gom:D7316_01888"/>
<dbReference type="CDD" id="cd06225">
    <property type="entry name" value="HAMP"/>
    <property type="match status" value="1"/>
</dbReference>
<comment type="subcellular location">
    <subcellularLocation>
        <location evidence="2">Cell membrane</location>
    </subcellularLocation>
</comment>
<dbReference type="InterPro" id="IPR036097">
    <property type="entry name" value="HisK_dim/P_sf"/>
</dbReference>
<dbReference type="EMBL" id="CP033972">
    <property type="protein sequence ID" value="AZG45293.1"/>
    <property type="molecule type" value="Genomic_DNA"/>
</dbReference>
<dbReference type="PRINTS" id="PR00344">
    <property type="entry name" value="BCTRLSENSOR"/>
</dbReference>
<dbReference type="InterPro" id="IPR004358">
    <property type="entry name" value="Sig_transdc_His_kin-like_C"/>
</dbReference>
<dbReference type="GO" id="GO:0005886">
    <property type="term" value="C:plasma membrane"/>
    <property type="evidence" value="ECO:0007669"/>
    <property type="project" value="UniProtKB-SubCell"/>
</dbReference>
<evidence type="ECO:0000256" key="3">
    <source>
        <dbReference type="ARBA" id="ARBA00012438"/>
    </source>
</evidence>
<dbReference type="Gene3D" id="1.10.287.130">
    <property type="match status" value="1"/>
</dbReference>
<name>A0A3G8JJW4_9ACTN</name>
<feature type="transmembrane region" description="Helical" evidence="11">
    <location>
        <begin position="25"/>
        <end position="48"/>
    </location>
</feature>
<feature type="transmembrane region" description="Helical" evidence="11">
    <location>
        <begin position="171"/>
        <end position="193"/>
    </location>
</feature>
<keyword evidence="7" id="KW-0418">Kinase</keyword>
<organism evidence="14 15">
    <name type="scientific">Gordonia insulae</name>
    <dbReference type="NCBI Taxonomy" id="2420509"/>
    <lineage>
        <taxon>Bacteria</taxon>
        <taxon>Bacillati</taxon>
        <taxon>Actinomycetota</taxon>
        <taxon>Actinomycetes</taxon>
        <taxon>Mycobacteriales</taxon>
        <taxon>Gordoniaceae</taxon>
        <taxon>Gordonia</taxon>
    </lineage>
</organism>
<dbReference type="Proteomes" id="UP000271469">
    <property type="component" value="Chromosome"/>
</dbReference>
<dbReference type="Gene3D" id="3.30.565.10">
    <property type="entry name" value="Histidine kinase-like ATPase, C-terminal domain"/>
    <property type="match status" value="1"/>
</dbReference>
<evidence type="ECO:0000256" key="11">
    <source>
        <dbReference type="SAM" id="Phobius"/>
    </source>
</evidence>
<dbReference type="GO" id="GO:0000155">
    <property type="term" value="F:phosphorelay sensor kinase activity"/>
    <property type="evidence" value="ECO:0007669"/>
    <property type="project" value="InterPro"/>
</dbReference>
<evidence type="ECO:0000256" key="10">
    <source>
        <dbReference type="ARBA" id="ARBA00023136"/>
    </source>
</evidence>
<evidence type="ECO:0000259" key="13">
    <source>
        <dbReference type="PROSITE" id="PS50885"/>
    </source>
</evidence>
<reference evidence="14 15" key="1">
    <citation type="submission" date="2018-11" db="EMBL/GenBank/DDBJ databases">
        <title>Gordonia insulae sp. nov., isolated from an island soil.</title>
        <authorList>
            <person name="Kim Y.S."/>
            <person name="Kim S.B."/>
        </authorList>
    </citation>
    <scope>NUCLEOTIDE SEQUENCE [LARGE SCALE GENOMIC DNA]</scope>
    <source>
        <strain evidence="14 15">MMS17-SY073</strain>
    </source>
</reference>
<keyword evidence="9" id="KW-0902">Two-component regulatory system</keyword>
<dbReference type="InterPro" id="IPR003594">
    <property type="entry name" value="HATPase_dom"/>
</dbReference>
<dbReference type="CDD" id="cd00082">
    <property type="entry name" value="HisKA"/>
    <property type="match status" value="1"/>
</dbReference>
<evidence type="ECO:0000256" key="9">
    <source>
        <dbReference type="ARBA" id="ARBA00023012"/>
    </source>
</evidence>
<dbReference type="SMART" id="SM00387">
    <property type="entry name" value="HATPase_c"/>
    <property type="match status" value="1"/>
</dbReference>
<dbReference type="SUPFAM" id="SSF47384">
    <property type="entry name" value="Homodimeric domain of signal transducing histidine kinase"/>
    <property type="match status" value="1"/>
</dbReference>
<dbReference type="Pfam" id="PF02518">
    <property type="entry name" value="HATPase_c"/>
    <property type="match status" value="1"/>
</dbReference>
<dbReference type="Pfam" id="PF00512">
    <property type="entry name" value="HisKA"/>
    <property type="match status" value="1"/>
</dbReference>
<evidence type="ECO:0000259" key="12">
    <source>
        <dbReference type="PROSITE" id="PS50109"/>
    </source>
</evidence>
<keyword evidence="6 11" id="KW-0812">Transmembrane</keyword>
<comment type="catalytic activity">
    <reaction evidence="1">
        <text>ATP + protein L-histidine = ADP + protein N-phospho-L-histidine.</text>
        <dbReference type="EC" id="2.7.13.3"/>
    </reaction>
</comment>
<dbReference type="EC" id="2.7.13.3" evidence="3"/>
<evidence type="ECO:0000256" key="4">
    <source>
        <dbReference type="ARBA" id="ARBA00022553"/>
    </source>
</evidence>
<evidence type="ECO:0000313" key="15">
    <source>
        <dbReference type="Proteomes" id="UP000271469"/>
    </source>
</evidence>